<keyword evidence="2" id="KW-0472">Membrane</keyword>
<accession>A0AA39GRZ2</accession>
<keyword evidence="5" id="KW-1185">Reference proteome</keyword>
<feature type="region of interest" description="Disordered" evidence="1">
    <location>
        <begin position="405"/>
        <end position="467"/>
    </location>
</feature>
<evidence type="ECO:0008006" key="6">
    <source>
        <dbReference type="Google" id="ProtNLM"/>
    </source>
</evidence>
<feature type="transmembrane region" description="Helical" evidence="2">
    <location>
        <begin position="283"/>
        <end position="311"/>
    </location>
</feature>
<feature type="region of interest" description="Disordered" evidence="1">
    <location>
        <begin position="480"/>
        <end position="532"/>
    </location>
</feature>
<keyword evidence="3" id="KW-0732">Signal</keyword>
<proteinExistence type="predicted"/>
<feature type="compositionally biased region" description="Low complexity" evidence="1">
    <location>
        <begin position="430"/>
        <end position="443"/>
    </location>
</feature>
<evidence type="ECO:0000256" key="2">
    <source>
        <dbReference type="SAM" id="Phobius"/>
    </source>
</evidence>
<feature type="compositionally biased region" description="Polar residues" evidence="1">
    <location>
        <begin position="506"/>
        <end position="524"/>
    </location>
</feature>
<evidence type="ECO:0000313" key="4">
    <source>
        <dbReference type="EMBL" id="KAK0392346.1"/>
    </source>
</evidence>
<comment type="caution">
    <text evidence="4">The sequence shown here is derived from an EMBL/GenBank/DDBJ whole genome shotgun (WGS) entry which is preliminary data.</text>
</comment>
<organism evidence="4 5">
    <name type="scientific">Sarocladium strictum</name>
    <name type="common">Black bundle disease fungus</name>
    <name type="synonym">Acremonium strictum</name>
    <dbReference type="NCBI Taxonomy" id="5046"/>
    <lineage>
        <taxon>Eukaryota</taxon>
        <taxon>Fungi</taxon>
        <taxon>Dikarya</taxon>
        <taxon>Ascomycota</taxon>
        <taxon>Pezizomycotina</taxon>
        <taxon>Sordariomycetes</taxon>
        <taxon>Hypocreomycetidae</taxon>
        <taxon>Hypocreales</taxon>
        <taxon>Sarocladiaceae</taxon>
        <taxon>Sarocladium</taxon>
    </lineage>
</organism>
<reference evidence="4" key="1">
    <citation type="submission" date="2022-10" db="EMBL/GenBank/DDBJ databases">
        <title>Determination and structural analysis of whole genome sequence of Sarocladium strictum F4-1.</title>
        <authorList>
            <person name="Hu L."/>
            <person name="Jiang Y."/>
        </authorList>
    </citation>
    <scope>NUCLEOTIDE SEQUENCE</scope>
    <source>
        <strain evidence="4">F4-1</strain>
    </source>
</reference>
<name>A0AA39GRZ2_SARSR</name>
<evidence type="ECO:0000256" key="1">
    <source>
        <dbReference type="SAM" id="MobiDB-lite"/>
    </source>
</evidence>
<dbReference type="AlphaFoldDB" id="A0AA39GRZ2"/>
<gene>
    <name evidence="4" type="ORF">NLU13_1842</name>
</gene>
<keyword evidence="2" id="KW-1133">Transmembrane helix</keyword>
<keyword evidence="2" id="KW-0812">Transmembrane</keyword>
<feature type="signal peptide" evidence="3">
    <location>
        <begin position="1"/>
        <end position="23"/>
    </location>
</feature>
<evidence type="ECO:0000313" key="5">
    <source>
        <dbReference type="Proteomes" id="UP001175261"/>
    </source>
</evidence>
<dbReference type="EMBL" id="JAPDFR010000001">
    <property type="protein sequence ID" value="KAK0392346.1"/>
    <property type="molecule type" value="Genomic_DNA"/>
</dbReference>
<feature type="region of interest" description="Disordered" evidence="1">
    <location>
        <begin position="334"/>
        <end position="353"/>
    </location>
</feature>
<feature type="compositionally biased region" description="Low complexity" evidence="1">
    <location>
        <begin position="451"/>
        <end position="467"/>
    </location>
</feature>
<protein>
    <recommendedName>
        <fullName evidence="6">LPXTG-domain-containing protein</fullName>
    </recommendedName>
</protein>
<dbReference type="Proteomes" id="UP001175261">
    <property type="component" value="Unassembled WGS sequence"/>
</dbReference>
<feature type="chain" id="PRO_5041216444" description="LPXTG-domain-containing protein" evidence="3">
    <location>
        <begin position="24"/>
        <end position="532"/>
    </location>
</feature>
<sequence>MAFCWVASWLWLTILTTSHGTRALQVTPGSPCAEFCVDDKALDPSDPTSSNNNNNNTNTTTSKDIVCNDFDFSSGKTGKTFQRCMTCLQGSDFARGSESDLDWFLCKFHSTDPLLCTGLACTLLYTKKNIPPRWKICDNLNKKTPFLPDNLRYSFDYCVFGDMHASHVDSSPCTTSEGCGRLTKALRDDMVNAADTSPYAYCDADHQAIHGEGFDKCHSCVAAEDTHSYISNFLVALAIACDQRPAPGHLLGLNETVFTKNTIQAINPSDLTSKNHKDSPSPLLLLPTTAIVGISVGGLVLVLLGLGCGYVQYRKRRNRHRASGWSFRCQARSGSLPSRNMNRGHDEEEEEEEAAKRARFHEIMAERMWTSPSESRVTGLFPAPPASTMSGSKASAREGIASIVTRPPPRPAVLTSGRNFASPVLDDHATTPSSATSARSTRPLLRNDSPASYSARSFSNGSSSSNNNYAHAVGASRVGASPMTAQSDSAAGWEEQQRITVGPRTLTASPVTTRQVEVRNFSTTFPPPPGKG</sequence>
<evidence type="ECO:0000256" key="3">
    <source>
        <dbReference type="SAM" id="SignalP"/>
    </source>
</evidence>